<name>A0A0V1AWJ5_TRISP</name>
<keyword evidence="2" id="KW-1185">Reference proteome</keyword>
<reference evidence="1 2" key="1">
    <citation type="submission" date="2015-01" db="EMBL/GenBank/DDBJ databases">
        <title>Evolution of Trichinella species and genotypes.</title>
        <authorList>
            <person name="Korhonen P.K."/>
            <person name="Edoardo P."/>
            <person name="Giuseppe L.R."/>
            <person name="Gasser R.B."/>
        </authorList>
    </citation>
    <scope>NUCLEOTIDE SEQUENCE [LARGE SCALE GENOMIC DNA]</scope>
    <source>
        <strain evidence="1">ISS3</strain>
    </source>
</reference>
<evidence type="ECO:0000313" key="1">
    <source>
        <dbReference type="EMBL" id="KRY29147.1"/>
    </source>
</evidence>
<gene>
    <name evidence="1" type="ORF">T01_3174</name>
</gene>
<accession>A0A0V1AWJ5</accession>
<dbReference type="InParanoid" id="A0A0V1AWJ5"/>
<dbReference type="Proteomes" id="UP000054776">
    <property type="component" value="Unassembled WGS sequence"/>
</dbReference>
<sequence>MPVEYKRNRAFGIKSLPNLPLVEKKSIKLILFNYMNRNCSSAQSRCEVHGMVPDYSILFHYQ</sequence>
<evidence type="ECO:0000313" key="2">
    <source>
        <dbReference type="Proteomes" id="UP000054776"/>
    </source>
</evidence>
<protein>
    <submittedName>
        <fullName evidence="1">Uncharacterized protein</fullName>
    </submittedName>
</protein>
<dbReference type="EMBL" id="JYDH01000179">
    <property type="protein sequence ID" value="KRY29147.1"/>
    <property type="molecule type" value="Genomic_DNA"/>
</dbReference>
<organism evidence="1 2">
    <name type="scientific">Trichinella spiralis</name>
    <name type="common">Trichina worm</name>
    <dbReference type="NCBI Taxonomy" id="6334"/>
    <lineage>
        <taxon>Eukaryota</taxon>
        <taxon>Metazoa</taxon>
        <taxon>Ecdysozoa</taxon>
        <taxon>Nematoda</taxon>
        <taxon>Enoplea</taxon>
        <taxon>Dorylaimia</taxon>
        <taxon>Trichinellida</taxon>
        <taxon>Trichinellidae</taxon>
        <taxon>Trichinella</taxon>
    </lineage>
</organism>
<proteinExistence type="predicted"/>
<dbReference type="AlphaFoldDB" id="A0A0V1AWJ5"/>
<comment type="caution">
    <text evidence="1">The sequence shown here is derived from an EMBL/GenBank/DDBJ whole genome shotgun (WGS) entry which is preliminary data.</text>
</comment>